<feature type="non-terminal residue" evidence="2">
    <location>
        <position position="1"/>
    </location>
</feature>
<dbReference type="KEGG" id="tng:GSTEN00008997G001"/>
<accession>Q4T152</accession>
<dbReference type="EMBL" id="CAAE01010716">
    <property type="protein sequence ID" value="CAF93380.1"/>
    <property type="molecule type" value="Genomic_DNA"/>
</dbReference>
<proteinExistence type="predicted"/>
<reference evidence="2" key="2">
    <citation type="submission" date="2004-02" db="EMBL/GenBank/DDBJ databases">
        <authorList>
            <consortium name="Genoscope"/>
            <consortium name="Whitehead Institute Centre for Genome Research"/>
        </authorList>
    </citation>
    <scope>NUCLEOTIDE SEQUENCE</scope>
</reference>
<protein>
    <submittedName>
        <fullName evidence="2">Chromosome undetermined SCAF10716, whole genome shotgun sequence</fullName>
    </submittedName>
</protein>
<dbReference type="AlphaFoldDB" id="Q4T152"/>
<gene>
    <name evidence="2" type="ORF">GSTENG00008997001</name>
</gene>
<dbReference type="OrthoDB" id="4215474at2759"/>
<evidence type="ECO:0000256" key="1">
    <source>
        <dbReference type="SAM" id="MobiDB-lite"/>
    </source>
</evidence>
<evidence type="ECO:0000313" key="2">
    <source>
        <dbReference type="EMBL" id="CAF93380.1"/>
    </source>
</evidence>
<reference evidence="2" key="1">
    <citation type="journal article" date="2004" name="Nature">
        <title>Genome duplication in the teleost fish Tetraodon nigroviridis reveals the early vertebrate proto-karyotype.</title>
        <authorList>
            <person name="Jaillon O."/>
            <person name="Aury J.-M."/>
            <person name="Brunet F."/>
            <person name="Petit J.-L."/>
            <person name="Stange-Thomann N."/>
            <person name="Mauceli E."/>
            <person name="Bouneau L."/>
            <person name="Fischer C."/>
            <person name="Ozouf-Costaz C."/>
            <person name="Bernot A."/>
            <person name="Nicaud S."/>
            <person name="Jaffe D."/>
            <person name="Fisher S."/>
            <person name="Lutfalla G."/>
            <person name="Dossat C."/>
            <person name="Segurens B."/>
            <person name="Dasilva C."/>
            <person name="Salanoubat M."/>
            <person name="Levy M."/>
            <person name="Boudet N."/>
            <person name="Castellano S."/>
            <person name="Anthouard V."/>
            <person name="Jubin C."/>
            <person name="Castelli V."/>
            <person name="Katinka M."/>
            <person name="Vacherie B."/>
            <person name="Biemont C."/>
            <person name="Skalli Z."/>
            <person name="Cattolico L."/>
            <person name="Poulain J."/>
            <person name="De Berardinis V."/>
            <person name="Cruaud C."/>
            <person name="Duprat S."/>
            <person name="Brottier P."/>
            <person name="Coutanceau J.-P."/>
            <person name="Gouzy J."/>
            <person name="Parra G."/>
            <person name="Lardier G."/>
            <person name="Chapple C."/>
            <person name="McKernan K.J."/>
            <person name="McEwan P."/>
            <person name="Bosak S."/>
            <person name="Kellis M."/>
            <person name="Volff J.-N."/>
            <person name="Guigo R."/>
            <person name="Zody M.C."/>
            <person name="Mesirov J."/>
            <person name="Lindblad-Toh K."/>
            <person name="Birren B."/>
            <person name="Nusbaum C."/>
            <person name="Kahn D."/>
            <person name="Robinson-Rechavi M."/>
            <person name="Laudet V."/>
            <person name="Schachter V."/>
            <person name="Quetier F."/>
            <person name="Saurin W."/>
            <person name="Scarpelli C."/>
            <person name="Wincker P."/>
            <person name="Lander E.S."/>
            <person name="Weissenbach J."/>
            <person name="Roest Crollius H."/>
        </authorList>
    </citation>
    <scope>NUCLEOTIDE SEQUENCE [LARGE SCALE GENOMIC DNA]</scope>
</reference>
<feature type="region of interest" description="Disordered" evidence="1">
    <location>
        <begin position="1"/>
        <end position="42"/>
    </location>
</feature>
<sequence>KRIPPRYLGQPSPFTHPHLLKPGEPESFSGPHETRTEIIPSN</sequence>
<organism evidence="2">
    <name type="scientific">Tetraodon nigroviridis</name>
    <name type="common">Spotted green pufferfish</name>
    <name type="synonym">Chelonodon nigroviridis</name>
    <dbReference type="NCBI Taxonomy" id="99883"/>
    <lineage>
        <taxon>Eukaryota</taxon>
        <taxon>Metazoa</taxon>
        <taxon>Chordata</taxon>
        <taxon>Craniata</taxon>
        <taxon>Vertebrata</taxon>
        <taxon>Euteleostomi</taxon>
        <taxon>Actinopterygii</taxon>
        <taxon>Neopterygii</taxon>
        <taxon>Teleostei</taxon>
        <taxon>Neoteleostei</taxon>
        <taxon>Acanthomorphata</taxon>
        <taxon>Eupercaria</taxon>
        <taxon>Tetraodontiformes</taxon>
        <taxon>Tetradontoidea</taxon>
        <taxon>Tetraodontidae</taxon>
        <taxon>Tetraodon</taxon>
    </lineage>
</organism>
<name>Q4T152_TETNG</name>